<evidence type="ECO:0000313" key="3">
    <source>
        <dbReference type="EMBL" id="SOD63648.1"/>
    </source>
</evidence>
<dbReference type="NCBIfam" id="TIGR01643">
    <property type="entry name" value="YD_repeat_2x"/>
    <property type="match status" value="9"/>
</dbReference>
<dbReference type="AlphaFoldDB" id="A0A286DY99"/>
<dbReference type="Proteomes" id="UP000219072">
    <property type="component" value="Unassembled WGS sequence"/>
</dbReference>
<dbReference type="InterPro" id="IPR056823">
    <property type="entry name" value="TEN-like_YD-shell"/>
</dbReference>
<dbReference type="OrthoDB" id="3881096at2"/>
<dbReference type="InterPro" id="IPR006530">
    <property type="entry name" value="YD"/>
</dbReference>
<keyword evidence="1" id="KW-0677">Repeat</keyword>
<protein>
    <submittedName>
        <fullName evidence="3">RHS repeat-associated core domain-containing protein</fullName>
    </submittedName>
</protein>
<gene>
    <name evidence="3" type="ORF">SAMN06297387_1121</name>
</gene>
<dbReference type="Pfam" id="PF25023">
    <property type="entry name" value="TEN_YD-shell"/>
    <property type="match status" value="1"/>
</dbReference>
<evidence type="ECO:0000256" key="1">
    <source>
        <dbReference type="ARBA" id="ARBA00022737"/>
    </source>
</evidence>
<proteinExistence type="predicted"/>
<dbReference type="CDD" id="cd20692">
    <property type="entry name" value="CdiA-CT_Ec-like"/>
    <property type="match status" value="1"/>
</dbReference>
<feature type="non-terminal residue" evidence="3">
    <location>
        <position position="1"/>
    </location>
</feature>
<evidence type="ECO:0000313" key="4">
    <source>
        <dbReference type="Proteomes" id="UP000219072"/>
    </source>
</evidence>
<dbReference type="PANTHER" id="PTHR32305">
    <property type="match status" value="1"/>
</dbReference>
<sequence length="829" mass="92827">NDSYQLTAETNPLGHTTTHTWDRYDHTLTTTNPLGHTTRYEYDEHGNVTAVVRPDGREIRAEYNEFGQTTELVHADGSVWRQAYDTAGNRVALLDPAGRRTRYTFDDHGGLASVVDAAGNINRIHCDAAGLPRSLTNAMERATRYDRDAFGRLTRVTDPLGATSHTEYTTEGKPLRRSDPLNGVQTWAWDAEGNCLSHTDENGGTTHFEYGVFDQLKVQTDPDGARYEFIHDTELNVIRVANPQGHTWDYTYDAAGRLIAESDFDNRSVTYALDANGELLERTNALGQSVRFRHDVCGNLITKASASETSTFAYDPLGRLVRASNTHAEVVIERDPGGHIVSESINGLNVTYSRDRLGRMRTRTTPSGHTSTWDYNASGMPTSLKTADQNLVFSYDAADREIARALPSGISLNHTWDPSGRMANQVVTSENRVILRRAFTYRPDHYLTGVTDTTDSITRYSLDAVGRITAVTTPVATERYVYDAAGNQLVSPQGEHDYDGSRVAQAGATRFSYDGAGRTVLRVKTRISRKPDTWQYTWDEEDRLTAVRTPDGAIWRYRYDPLGRRIEKEQLNEQGERTARVSFAWSGTELVEQSGTHGCSDRETVLTWDYLGQRPVTQSETSTERESDKRFYAIVTDLIGTPTELVDTTGNVAWRSQNCVLGTDFQYARGEAANTPLRFPGQYADPESGWHYNFLRHYDPETARYTSPDPLGLGPAPNHYAYVHNPHTWTDPLGLAAHPARPRRQPEQVTETYADINQARNRALELLGDINPHTRQPYVGRLESAATHGQVVGFETVVDGTWKRFRMDYDPGKGPHFNVEIGRGAEGQR</sequence>
<feature type="domain" description="Teneurin-like YD-shell" evidence="2">
    <location>
        <begin position="411"/>
        <end position="709"/>
    </location>
</feature>
<name>A0A286DY99_9ACTN</name>
<dbReference type="NCBIfam" id="TIGR03696">
    <property type="entry name" value="Rhs_assc_core"/>
    <property type="match status" value="1"/>
</dbReference>
<dbReference type="PANTHER" id="PTHR32305:SF15">
    <property type="entry name" value="PROTEIN RHSA-RELATED"/>
    <property type="match status" value="1"/>
</dbReference>
<dbReference type="Gene3D" id="2.180.10.10">
    <property type="entry name" value="RHS repeat-associated core"/>
    <property type="match status" value="3"/>
</dbReference>
<dbReference type="InterPro" id="IPR031325">
    <property type="entry name" value="RHS_repeat"/>
</dbReference>
<dbReference type="InterPro" id="IPR050708">
    <property type="entry name" value="T6SS_VgrG/RHS"/>
</dbReference>
<dbReference type="InterPro" id="IPR022385">
    <property type="entry name" value="Rhs_assc_core"/>
</dbReference>
<dbReference type="EMBL" id="OCNE01000012">
    <property type="protein sequence ID" value="SOD63648.1"/>
    <property type="molecule type" value="Genomic_DNA"/>
</dbReference>
<dbReference type="RefSeq" id="WP_141514620.1">
    <property type="nucleotide sequence ID" value="NZ_OCNE01000012.1"/>
</dbReference>
<dbReference type="SUPFAM" id="SSF69304">
    <property type="entry name" value="Tricorn protease N-terminal domain"/>
    <property type="match status" value="1"/>
</dbReference>
<reference evidence="3 4" key="1">
    <citation type="submission" date="2017-09" db="EMBL/GenBank/DDBJ databases">
        <authorList>
            <person name="Ehlers B."/>
            <person name="Leendertz F.H."/>
        </authorList>
    </citation>
    <scope>NUCLEOTIDE SEQUENCE [LARGE SCALE GENOMIC DNA]</scope>
    <source>
        <strain evidence="3 4">CGMCC 4.7095</strain>
    </source>
</reference>
<evidence type="ECO:0000259" key="2">
    <source>
        <dbReference type="Pfam" id="PF25023"/>
    </source>
</evidence>
<accession>A0A286DY99</accession>
<keyword evidence="4" id="KW-1185">Reference proteome</keyword>
<dbReference type="Pfam" id="PF05593">
    <property type="entry name" value="RHS_repeat"/>
    <property type="match status" value="6"/>
</dbReference>
<organism evidence="3 4">
    <name type="scientific">Streptomyces zhaozhouensis</name>
    <dbReference type="NCBI Taxonomy" id="1300267"/>
    <lineage>
        <taxon>Bacteria</taxon>
        <taxon>Bacillati</taxon>
        <taxon>Actinomycetota</taxon>
        <taxon>Actinomycetes</taxon>
        <taxon>Kitasatosporales</taxon>
        <taxon>Streptomycetaceae</taxon>
        <taxon>Streptomyces</taxon>
    </lineage>
</organism>